<dbReference type="PROSITE" id="PS51476">
    <property type="entry name" value="PROTEASOME_BETA_2"/>
    <property type="match status" value="1"/>
</dbReference>
<keyword evidence="7 9" id="KW-0539">Nucleus</keyword>
<dbReference type="PROSITE" id="PS00854">
    <property type="entry name" value="PROTEASOME_BETA_1"/>
    <property type="match status" value="1"/>
</dbReference>
<accession>A0A9Q0LIA3</accession>
<dbReference type="GO" id="GO:0005634">
    <property type="term" value="C:nucleus"/>
    <property type="evidence" value="ECO:0007669"/>
    <property type="project" value="UniProtKB-SubCell"/>
</dbReference>
<keyword evidence="4" id="KW-0888">Threonine protease</keyword>
<reference evidence="11" key="1">
    <citation type="submission" date="2022-10" db="EMBL/GenBank/DDBJ databases">
        <title>Novel sulphate-reducing endosymbionts in the free-living metamonad Anaeramoeba.</title>
        <authorList>
            <person name="Jerlstrom-Hultqvist J."/>
            <person name="Cepicka I."/>
            <person name="Gallot-Lavallee L."/>
            <person name="Salas-Leiva D."/>
            <person name="Curtis B.A."/>
            <person name="Zahonova K."/>
            <person name="Pipaliya S."/>
            <person name="Dacks J."/>
            <person name="Roger A.J."/>
        </authorList>
    </citation>
    <scope>NUCLEOTIDE SEQUENCE</scope>
    <source>
        <strain evidence="11">BMAN</strain>
    </source>
</reference>
<dbReference type="PANTHER" id="PTHR32194">
    <property type="entry name" value="METALLOPROTEASE TLDD"/>
    <property type="match status" value="1"/>
</dbReference>
<comment type="similarity">
    <text evidence="9">Belongs to the peptidase T1B family.</text>
</comment>
<feature type="region of interest" description="Disordered" evidence="10">
    <location>
        <begin position="262"/>
        <end position="282"/>
    </location>
</feature>
<keyword evidence="2 9" id="KW-0963">Cytoplasm</keyword>
<dbReference type="PRINTS" id="PR00141">
    <property type="entry name" value="PROTEASOME"/>
</dbReference>
<sequence length="282" mass="31645">MENYEQSFNYENCLRNEELTKQGYEKKKQRKTGTTIAGIIFKDGVVLGADTRATEGYIVADGNCEKIHRISDYIYCCGAGTSADTENTTALISSKLELMRLTTGREPRVQNALTLLKQYLYHYHGYVSAALVLGGVDFKGPHLHMIHPHGSTSTLPFLTMGSGSLAAMAVFEAEYKTDLDEESAKNLVHKAITAGIFNDLGSGGNVDLCVMKFQNTQFFRNFDKPNKRKFSRINAYRFPKGTTQFLEEKVTLLRKNLVIENLDKNNNNNDNDNNDNNDNNDL</sequence>
<evidence type="ECO:0000256" key="5">
    <source>
        <dbReference type="ARBA" id="ARBA00022801"/>
    </source>
</evidence>
<feature type="active site" description="Nucleophile" evidence="8">
    <location>
        <position position="34"/>
    </location>
</feature>
<dbReference type="InterPro" id="IPR001353">
    <property type="entry name" value="Proteasome_sua/b"/>
</dbReference>
<dbReference type="GO" id="GO:0004298">
    <property type="term" value="F:threonine-type endopeptidase activity"/>
    <property type="evidence" value="ECO:0007669"/>
    <property type="project" value="UniProtKB-KW"/>
</dbReference>
<keyword evidence="6 9" id="KW-0647">Proteasome</keyword>
<comment type="caution">
    <text evidence="11">The sequence shown here is derived from an EMBL/GenBank/DDBJ whole genome shotgun (WGS) entry which is preliminary data.</text>
</comment>
<dbReference type="OrthoDB" id="429533at2759"/>
<dbReference type="InterPro" id="IPR029055">
    <property type="entry name" value="Ntn_hydrolases_N"/>
</dbReference>
<evidence type="ECO:0000313" key="12">
    <source>
        <dbReference type="Proteomes" id="UP001149090"/>
    </source>
</evidence>
<comment type="catalytic activity">
    <reaction evidence="1">
        <text>Cleavage of peptide bonds with very broad specificity.</text>
        <dbReference type="EC" id="3.4.25.1"/>
    </reaction>
</comment>
<comment type="subunit">
    <text evidence="9">Component of the proteasome complex.</text>
</comment>
<dbReference type="InterPro" id="IPR000243">
    <property type="entry name" value="Pept_T1A_subB"/>
</dbReference>
<evidence type="ECO:0000256" key="8">
    <source>
        <dbReference type="PIRSR" id="PIRSR600243-1"/>
    </source>
</evidence>
<dbReference type="SUPFAM" id="SSF56235">
    <property type="entry name" value="N-terminal nucleophile aminohydrolases (Ntn hydrolases)"/>
    <property type="match status" value="1"/>
</dbReference>
<evidence type="ECO:0000256" key="9">
    <source>
        <dbReference type="RuleBase" id="RU004203"/>
    </source>
</evidence>
<protein>
    <recommendedName>
        <fullName evidence="9">Proteasome subunit beta</fullName>
    </recommendedName>
</protein>
<proteinExistence type="inferred from homology"/>
<evidence type="ECO:0000313" key="11">
    <source>
        <dbReference type="EMBL" id="KAJ5072970.1"/>
    </source>
</evidence>
<evidence type="ECO:0000256" key="6">
    <source>
        <dbReference type="ARBA" id="ARBA00022942"/>
    </source>
</evidence>
<evidence type="ECO:0000256" key="1">
    <source>
        <dbReference type="ARBA" id="ARBA00001198"/>
    </source>
</evidence>
<dbReference type="GO" id="GO:0005737">
    <property type="term" value="C:cytoplasm"/>
    <property type="evidence" value="ECO:0007669"/>
    <property type="project" value="UniProtKB-SubCell"/>
</dbReference>
<comment type="function">
    <text evidence="9">Component of the proteasome, a multicatalytic proteinase complex which is characterized by its ability to cleave peptides with Arg, Phe, Tyr, Leu, and Glu adjacent to the leaving group at neutral or slightly basic pH. The proteasome has an ATP-dependent proteolytic activity.</text>
</comment>
<evidence type="ECO:0000256" key="2">
    <source>
        <dbReference type="ARBA" id="ARBA00022490"/>
    </source>
</evidence>
<keyword evidence="12" id="KW-1185">Reference proteome</keyword>
<dbReference type="GO" id="GO:0051603">
    <property type="term" value="P:proteolysis involved in protein catabolic process"/>
    <property type="evidence" value="ECO:0007669"/>
    <property type="project" value="InterPro"/>
</dbReference>
<dbReference type="Pfam" id="PF00227">
    <property type="entry name" value="Proteasome"/>
    <property type="match status" value="1"/>
</dbReference>
<evidence type="ECO:0000256" key="4">
    <source>
        <dbReference type="ARBA" id="ARBA00022698"/>
    </source>
</evidence>
<name>A0A9Q0LIA3_ANAIG</name>
<keyword evidence="5" id="KW-0378">Hydrolase</keyword>
<dbReference type="EMBL" id="JAPDFW010000078">
    <property type="protein sequence ID" value="KAJ5072970.1"/>
    <property type="molecule type" value="Genomic_DNA"/>
</dbReference>
<dbReference type="FunFam" id="3.60.20.10:FF:000005">
    <property type="entry name" value="Proteasome subunit beta type-2"/>
    <property type="match status" value="1"/>
</dbReference>
<dbReference type="GO" id="GO:0005839">
    <property type="term" value="C:proteasome core complex"/>
    <property type="evidence" value="ECO:0007669"/>
    <property type="project" value="InterPro"/>
</dbReference>
<dbReference type="OMA" id="GTQVDLC"/>
<dbReference type="PANTHER" id="PTHR32194:SF4">
    <property type="entry name" value="PROTEASOME SUBUNIT BETA TYPE-7"/>
    <property type="match status" value="1"/>
</dbReference>
<dbReference type="Proteomes" id="UP001149090">
    <property type="component" value="Unassembled WGS sequence"/>
</dbReference>
<evidence type="ECO:0000256" key="3">
    <source>
        <dbReference type="ARBA" id="ARBA00022670"/>
    </source>
</evidence>
<dbReference type="Gene3D" id="3.60.20.10">
    <property type="entry name" value="Glutamine Phosphoribosylpyrophosphate, subunit 1, domain 1"/>
    <property type="match status" value="1"/>
</dbReference>
<evidence type="ECO:0000256" key="7">
    <source>
        <dbReference type="ARBA" id="ARBA00023242"/>
    </source>
</evidence>
<feature type="compositionally biased region" description="Acidic residues" evidence="10">
    <location>
        <begin position="272"/>
        <end position="282"/>
    </location>
</feature>
<organism evidence="11 12">
    <name type="scientific">Anaeramoeba ignava</name>
    <name type="common">Anaerobic marine amoeba</name>
    <dbReference type="NCBI Taxonomy" id="1746090"/>
    <lineage>
        <taxon>Eukaryota</taxon>
        <taxon>Metamonada</taxon>
        <taxon>Anaeramoebidae</taxon>
        <taxon>Anaeramoeba</taxon>
    </lineage>
</organism>
<keyword evidence="3" id="KW-0645">Protease</keyword>
<dbReference type="InterPro" id="IPR023333">
    <property type="entry name" value="Proteasome_suB-type"/>
</dbReference>
<comment type="subcellular location">
    <subcellularLocation>
        <location evidence="9">Cytoplasm</location>
    </subcellularLocation>
    <subcellularLocation>
        <location evidence="9">Nucleus</location>
    </subcellularLocation>
</comment>
<dbReference type="InterPro" id="IPR016050">
    <property type="entry name" value="Proteasome_bsu_CS"/>
</dbReference>
<dbReference type="AlphaFoldDB" id="A0A9Q0LIA3"/>
<evidence type="ECO:0000256" key="10">
    <source>
        <dbReference type="SAM" id="MobiDB-lite"/>
    </source>
</evidence>
<dbReference type="CDD" id="cd03763">
    <property type="entry name" value="proteasome_beta_type_7"/>
    <property type="match status" value="1"/>
</dbReference>
<gene>
    <name evidence="11" type="ORF">M0811_09184</name>
</gene>